<proteinExistence type="predicted"/>
<dbReference type="Pfam" id="PF03872">
    <property type="entry name" value="RseA_N"/>
    <property type="match status" value="1"/>
</dbReference>
<dbReference type="AlphaFoldDB" id="A0A2S4HGX0"/>
<evidence type="ECO:0000313" key="2">
    <source>
        <dbReference type="EMBL" id="POP53227.1"/>
    </source>
</evidence>
<dbReference type="CDD" id="cd16328">
    <property type="entry name" value="RseA_N"/>
    <property type="match status" value="1"/>
</dbReference>
<dbReference type="Gene3D" id="1.10.10.880">
    <property type="entry name" value="Anti sigma-E protein RseA, N-terminal domain"/>
    <property type="match status" value="1"/>
</dbReference>
<dbReference type="InterPro" id="IPR036147">
    <property type="entry name" value="Anti-sigma_E_RseA_N_sf"/>
</dbReference>
<evidence type="ECO:0000313" key="5">
    <source>
        <dbReference type="Proteomes" id="UP000274695"/>
    </source>
</evidence>
<evidence type="ECO:0000313" key="4">
    <source>
        <dbReference type="Proteomes" id="UP000237222"/>
    </source>
</evidence>
<keyword evidence="5" id="KW-1185">Reference proteome</keyword>
<feature type="domain" description="Anti sigma-E protein RseA N-terminal" evidence="1">
    <location>
        <begin position="6"/>
        <end position="72"/>
    </location>
</feature>
<evidence type="ECO:0000313" key="3">
    <source>
        <dbReference type="EMBL" id="RNL58906.1"/>
    </source>
</evidence>
<reference evidence="3 5" key="2">
    <citation type="submission" date="2018-10" db="EMBL/GenBank/DDBJ databases">
        <title>Draft genome sequence of Zhongshania sp. DSW25-10.</title>
        <authorList>
            <person name="Oh J."/>
        </authorList>
    </citation>
    <scope>NUCLEOTIDE SEQUENCE [LARGE SCALE GENOMIC DNA]</scope>
    <source>
        <strain evidence="3 5">DSW25-10</strain>
    </source>
</reference>
<accession>A0A2S4HGX0</accession>
<dbReference type="SUPFAM" id="SSF89069">
    <property type="entry name" value="N-terminal, cytoplasmic domain of anti-sigmaE factor RseA"/>
    <property type="match status" value="1"/>
</dbReference>
<dbReference type="InterPro" id="IPR052383">
    <property type="entry name" value="Anti-sigma-E_RseA-like"/>
</dbReference>
<dbReference type="EMBL" id="PQGG01000019">
    <property type="protein sequence ID" value="POP53227.1"/>
    <property type="molecule type" value="Genomic_DNA"/>
</dbReference>
<dbReference type="Proteomes" id="UP000237222">
    <property type="component" value="Unassembled WGS sequence"/>
</dbReference>
<dbReference type="RefSeq" id="WP_103684169.1">
    <property type="nucleotide sequence ID" value="NZ_PQGG01000019.1"/>
</dbReference>
<dbReference type="EMBL" id="RHGB01000024">
    <property type="protein sequence ID" value="RNL58906.1"/>
    <property type="molecule type" value="Genomic_DNA"/>
</dbReference>
<dbReference type="OrthoDB" id="5734981at2"/>
<dbReference type="GO" id="GO:0016989">
    <property type="term" value="F:sigma factor antagonist activity"/>
    <property type="evidence" value="ECO:0007669"/>
    <property type="project" value="InterPro"/>
</dbReference>
<reference evidence="2" key="1">
    <citation type="submission" date="2018-01" db="EMBL/GenBank/DDBJ databases">
        <authorList>
            <person name="Yu X.-D."/>
        </authorList>
    </citation>
    <scope>NUCLEOTIDE SEQUENCE</scope>
    <source>
        <strain evidence="2">ZX-21</strain>
    </source>
</reference>
<sequence>MNDTVRESLSALMDGEASELELRRILSADEKAIRTEWADLHRSQELLKNESNPFIGWDISSRVMAEIADDELVNSGGTGWKQAVSGLAIAASVAAVVVIGSMGGNMFGGSPQMVAENNGVSGRVYPAQASAAVGGVAVSAQAQASPAGPLLNNDAEARKRFEAYLRKHTDRAAFNNGQGMVSYARVVSQESE</sequence>
<dbReference type="InterPro" id="IPR005572">
    <property type="entry name" value="Anti-sigma_E_RseA_N"/>
</dbReference>
<gene>
    <name evidence="2" type="ORF">C0068_09085</name>
    <name evidence="3" type="ORF">D0911_16770</name>
</gene>
<organism evidence="2 4">
    <name type="scientific">Zhongshania marina</name>
    <dbReference type="NCBI Taxonomy" id="2304603"/>
    <lineage>
        <taxon>Bacteria</taxon>
        <taxon>Pseudomonadati</taxon>
        <taxon>Pseudomonadota</taxon>
        <taxon>Gammaproteobacteria</taxon>
        <taxon>Cellvibrionales</taxon>
        <taxon>Spongiibacteraceae</taxon>
        <taxon>Zhongshania</taxon>
    </lineage>
</organism>
<dbReference type="PANTHER" id="PTHR38104:SF1">
    <property type="entry name" value="ANTI-SIGMA-E FACTOR RSEA"/>
    <property type="match status" value="1"/>
</dbReference>
<protein>
    <recommendedName>
        <fullName evidence="1">Anti sigma-E protein RseA N-terminal domain-containing protein</fullName>
    </recommendedName>
</protein>
<evidence type="ECO:0000259" key="1">
    <source>
        <dbReference type="Pfam" id="PF03872"/>
    </source>
</evidence>
<dbReference type="PANTHER" id="PTHR38104">
    <property type="match status" value="1"/>
</dbReference>
<name>A0A2S4HGX0_9GAMM</name>
<comment type="caution">
    <text evidence="2">The sequence shown here is derived from an EMBL/GenBank/DDBJ whole genome shotgun (WGS) entry which is preliminary data.</text>
</comment>
<dbReference type="Proteomes" id="UP000274695">
    <property type="component" value="Unassembled WGS sequence"/>
</dbReference>